<dbReference type="RefSeq" id="WP_238217857.1">
    <property type="nucleotide sequence ID" value="NZ_BPUS01000032.1"/>
</dbReference>
<evidence type="ECO:0000313" key="2">
    <source>
        <dbReference type="Proteomes" id="UP001055111"/>
    </source>
</evidence>
<dbReference type="AlphaFoldDB" id="A0AA37MJL6"/>
<protein>
    <submittedName>
        <fullName evidence="1">Uncharacterized protein</fullName>
    </submittedName>
</protein>
<proteinExistence type="predicted"/>
<organism evidence="1 2">
    <name type="scientific">Caballeronia novacaledonica</name>
    <dbReference type="NCBI Taxonomy" id="1544861"/>
    <lineage>
        <taxon>Bacteria</taxon>
        <taxon>Pseudomonadati</taxon>
        <taxon>Pseudomonadota</taxon>
        <taxon>Betaproteobacteria</taxon>
        <taxon>Burkholderiales</taxon>
        <taxon>Burkholderiaceae</taxon>
        <taxon>Caballeronia</taxon>
    </lineage>
</organism>
<comment type="caution">
    <text evidence="1">The sequence shown here is derived from an EMBL/GenBank/DDBJ whole genome shotgun (WGS) entry which is preliminary data.</text>
</comment>
<name>A0AA37MJL6_9BURK</name>
<gene>
    <name evidence="1" type="ORF">CBA19CS42_36635</name>
</gene>
<reference evidence="1" key="1">
    <citation type="submission" date="2022-09" db="EMBL/GenBank/DDBJ databases">
        <title>Isolation and characterization of 3-chlorobenzoate degrading bacteria from soils in Shizuoka.</title>
        <authorList>
            <person name="Ifat A."/>
            <person name="Ogawa N."/>
            <person name="Kimbara K."/>
            <person name="Moriuchi R."/>
            <person name="Dohra H."/>
            <person name="Shintani M."/>
        </authorList>
    </citation>
    <scope>NUCLEOTIDE SEQUENCE</scope>
    <source>
        <strain evidence="1">19CS4-2</strain>
    </source>
</reference>
<sequence>MNNSNTFRDRLKQLHDKVIAQQRDMSMEQSRISSVAWPAWTQWTKGPPWRNGPN</sequence>
<dbReference type="Proteomes" id="UP001055111">
    <property type="component" value="Unassembled WGS sequence"/>
</dbReference>
<dbReference type="EMBL" id="BPUS01000032">
    <property type="protein sequence ID" value="GJH30165.1"/>
    <property type="molecule type" value="Genomic_DNA"/>
</dbReference>
<evidence type="ECO:0000313" key="1">
    <source>
        <dbReference type="EMBL" id="GJH30165.1"/>
    </source>
</evidence>
<accession>A0AA37MJL6</accession>